<evidence type="ECO:0000313" key="2">
    <source>
        <dbReference type="EMBL" id="GAA4114996.1"/>
    </source>
</evidence>
<feature type="transmembrane region" description="Helical" evidence="1">
    <location>
        <begin position="71"/>
        <end position="93"/>
    </location>
</feature>
<reference evidence="3" key="1">
    <citation type="journal article" date="2019" name="Int. J. Syst. Evol. Microbiol.">
        <title>The Global Catalogue of Microorganisms (GCM) 10K type strain sequencing project: providing services to taxonomists for standard genome sequencing and annotation.</title>
        <authorList>
            <consortium name="The Broad Institute Genomics Platform"/>
            <consortium name="The Broad Institute Genome Sequencing Center for Infectious Disease"/>
            <person name="Wu L."/>
            <person name="Ma J."/>
        </authorList>
    </citation>
    <scope>NUCLEOTIDE SEQUENCE [LARGE SCALE GENOMIC DNA]</scope>
    <source>
        <strain evidence="3">JCM 16703</strain>
    </source>
</reference>
<name>A0ABP7XGG4_9ACTN</name>
<keyword evidence="1" id="KW-1133">Transmembrane helix</keyword>
<feature type="transmembrane region" description="Helical" evidence="1">
    <location>
        <begin position="36"/>
        <end position="59"/>
    </location>
</feature>
<sequence>MSSLVPLVPRARERVVELGTLGGALRRGGLLVAETVIVPMLLLLLGLTLAGPTTGFAFVLAWRWGLPALRLLLGITVPTAVWLSSGLFTLRVVPAWLAASMTVYLWQPIIVAALAGLFFLISGVVGHPVTLRLTGDVVRLPEEFVADTRVRRIFGEVAVIWGVVHLVCAGLGAVFMQLPTATAVVAQGCLGVVCTVGSTGGAIGWGVFRLRHLPGLRLRFTPSARTRRIRAARASTVGQPAALDAVRVVVGRVEPAAMALAQRGPLGVDDGEPVGVAGPPVGDHVLAEAALLGEAEPQRRSA</sequence>
<evidence type="ECO:0000256" key="1">
    <source>
        <dbReference type="SAM" id="Phobius"/>
    </source>
</evidence>
<proteinExistence type="predicted"/>
<organism evidence="2 3">
    <name type="scientific">Nocardioides fonticola</name>
    <dbReference type="NCBI Taxonomy" id="450363"/>
    <lineage>
        <taxon>Bacteria</taxon>
        <taxon>Bacillati</taxon>
        <taxon>Actinomycetota</taxon>
        <taxon>Actinomycetes</taxon>
        <taxon>Propionibacteriales</taxon>
        <taxon>Nocardioidaceae</taxon>
        <taxon>Nocardioides</taxon>
    </lineage>
</organism>
<gene>
    <name evidence="2" type="ORF">GCM10022215_13460</name>
</gene>
<keyword evidence="3" id="KW-1185">Reference proteome</keyword>
<dbReference type="EMBL" id="BAAAZH010000011">
    <property type="protein sequence ID" value="GAA4114996.1"/>
    <property type="molecule type" value="Genomic_DNA"/>
</dbReference>
<keyword evidence="1" id="KW-0812">Transmembrane</keyword>
<keyword evidence="1" id="KW-0472">Membrane</keyword>
<feature type="transmembrane region" description="Helical" evidence="1">
    <location>
        <begin position="158"/>
        <end position="178"/>
    </location>
</feature>
<protein>
    <submittedName>
        <fullName evidence="2">Uncharacterized protein</fullName>
    </submittedName>
</protein>
<comment type="caution">
    <text evidence="2">The sequence shown here is derived from an EMBL/GenBank/DDBJ whole genome shotgun (WGS) entry which is preliminary data.</text>
</comment>
<feature type="transmembrane region" description="Helical" evidence="1">
    <location>
        <begin position="105"/>
        <end position="125"/>
    </location>
</feature>
<accession>A0ABP7XGG4</accession>
<feature type="transmembrane region" description="Helical" evidence="1">
    <location>
        <begin position="184"/>
        <end position="208"/>
    </location>
</feature>
<evidence type="ECO:0000313" key="3">
    <source>
        <dbReference type="Proteomes" id="UP001501495"/>
    </source>
</evidence>
<dbReference type="Proteomes" id="UP001501495">
    <property type="component" value="Unassembled WGS sequence"/>
</dbReference>